<accession>A0AAD9XP75</accession>
<reference evidence="1" key="1">
    <citation type="journal article" date="2023" name="Plant J.">
        <title>Genome sequences and population genomics provide insights into the demographic history, inbreeding, and mutation load of two 'living fossil' tree species of Dipteronia.</title>
        <authorList>
            <person name="Feng Y."/>
            <person name="Comes H.P."/>
            <person name="Chen J."/>
            <person name="Zhu S."/>
            <person name="Lu R."/>
            <person name="Zhang X."/>
            <person name="Li P."/>
            <person name="Qiu J."/>
            <person name="Olsen K.M."/>
            <person name="Qiu Y."/>
        </authorList>
    </citation>
    <scope>NUCLEOTIDE SEQUENCE</scope>
    <source>
        <strain evidence="1">KIB01</strain>
    </source>
</reference>
<dbReference type="EMBL" id="JANJYI010000001">
    <property type="protein sequence ID" value="KAK2662931.1"/>
    <property type="molecule type" value="Genomic_DNA"/>
</dbReference>
<gene>
    <name evidence="1" type="ORF">Ddye_001505</name>
</gene>
<dbReference type="InterPro" id="IPR053098">
    <property type="entry name" value="Petuviruses_polyprotein"/>
</dbReference>
<evidence type="ECO:0000313" key="2">
    <source>
        <dbReference type="Proteomes" id="UP001280121"/>
    </source>
</evidence>
<dbReference type="AlphaFoldDB" id="A0AAD9XP75"/>
<proteinExistence type="predicted"/>
<keyword evidence="2" id="KW-1185">Reference proteome</keyword>
<dbReference type="Proteomes" id="UP001280121">
    <property type="component" value="Unassembled WGS sequence"/>
</dbReference>
<evidence type="ECO:0000313" key="1">
    <source>
        <dbReference type="EMBL" id="KAK2662931.1"/>
    </source>
</evidence>
<comment type="caution">
    <text evidence="1">The sequence shown here is derived from an EMBL/GenBank/DDBJ whole genome shotgun (WGS) entry which is preliminary data.</text>
</comment>
<name>A0AAD9XP75_9ROSI</name>
<dbReference type="PANTHER" id="PTHR48435:SF1">
    <property type="entry name" value="POLYPROTEIN"/>
    <property type="match status" value="1"/>
</dbReference>
<sequence>MSQAMGILFREFLGDASQFYKQTSQEFFEIRYCSFDRRDIDFHYRRMSFLYHALGGINDKSLRQVYLNSLPTELQDKLCATQRVFTKMIKDGRKYDKNSNCLIHITSNASPRTIAIADLTVVPEGNLKRKWFFLATKRIGNTSTKRRRLEDPGTNQTKKYSRPIFAIAYFNTVAHSTMMNPQILPPNARKKRDNEFLAVDGQIFITNLVSK</sequence>
<organism evidence="1 2">
    <name type="scientific">Dipteronia dyeriana</name>
    <dbReference type="NCBI Taxonomy" id="168575"/>
    <lineage>
        <taxon>Eukaryota</taxon>
        <taxon>Viridiplantae</taxon>
        <taxon>Streptophyta</taxon>
        <taxon>Embryophyta</taxon>
        <taxon>Tracheophyta</taxon>
        <taxon>Spermatophyta</taxon>
        <taxon>Magnoliopsida</taxon>
        <taxon>eudicotyledons</taxon>
        <taxon>Gunneridae</taxon>
        <taxon>Pentapetalae</taxon>
        <taxon>rosids</taxon>
        <taxon>malvids</taxon>
        <taxon>Sapindales</taxon>
        <taxon>Sapindaceae</taxon>
        <taxon>Hippocastanoideae</taxon>
        <taxon>Acereae</taxon>
        <taxon>Dipteronia</taxon>
    </lineage>
</organism>
<protein>
    <submittedName>
        <fullName evidence="1">Uncharacterized protein</fullName>
    </submittedName>
</protein>
<dbReference type="PANTHER" id="PTHR48435">
    <property type="entry name" value="POLYPROTEIN"/>
    <property type="match status" value="1"/>
</dbReference>